<reference evidence="1" key="1">
    <citation type="submission" date="2020-08" db="EMBL/GenBank/DDBJ databases">
        <title>Multicomponent nature underlies the extraordinary mechanical properties of spider dragline silk.</title>
        <authorList>
            <person name="Kono N."/>
            <person name="Nakamura H."/>
            <person name="Mori M."/>
            <person name="Yoshida Y."/>
            <person name="Ohtoshi R."/>
            <person name="Malay A.D."/>
            <person name="Moran D.A.P."/>
            <person name="Tomita M."/>
            <person name="Numata K."/>
            <person name="Arakawa K."/>
        </authorList>
    </citation>
    <scope>NUCLEOTIDE SEQUENCE</scope>
</reference>
<protein>
    <submittedName>
        <fullName evidence="1">Transposable element Tcb2 transposase</fullName>
    </submittedName>
</protein>
<organism evidence="1 2">
    <name type="scientific">Trichonephila clavipes</name>
    <name type="common">Golden silk orbweaver</name>
    <name type="synonym">Nephila clavipes</name>
    <dbReference type="NCBI Taxonomy" id="2585209"/>
    <lineage>
        <taxon>Eukaryota</taxon>
        <taxon>Metazoa</taxon>
        <taxon>Ecdysozoa</taxon>
        <taxon>Arthropoda</taxon>
        <taxon>Chelicerata</taxon>
        <taxon>Arachnida</taxon>
        <taxon>Araneae</taxon>
        <taxon>Araneomorphae</taxon>
        <taxon>Entelegynae</taxon>
        <taxon>Araneoidea</taxon>
        <taxon>Nephilidae</taxon>
        <taxon>Trichonephila</taxon>
    </lineage>
</organism>
<evidence type="ECO:0000313" key="1">
    <source>
        <dbReference type="EMBL" id="GFY23568.1"/>
    </source>
</evidence>
<dbReference type="Gene3D" id="3.30.420.10">
    <property type="entry name" value="Ribonuclease H-like superfamily/Ribonuclease H"/>
    <property type="match status" value="1"/>
</dbReference>
<dbReference type="Proteomes" id="UP000887159">
    <property type="component" value="Unassembled WGS sequence"/>
</dbReference>
<accession>A0A8X7B8Z8</accession>
<name>A0A8X7B8Z8_TRICX</name>
<comment type="caution">
    <text evidence="1">The sequence shown here is derived from an EMBL/GenBank/DDBJ whole genome shotgun (WGS) entry which is preliminary data.</text>
</comment>
<dbReference type="GO" id="GO:0003676">
    <property type="term" value="F:nucleic acid binding"/>
    <property type="evidence" value="ECO:0007669"/>
    <property type="project" value="InterPro"/>
</dbReference>
<evidence type="ECO:0000313" key="2">
    <source>
        <dbReference type="Proteomes" id="UP000887159"/>
    </source>
</evidence>
<dbReference type="InterPro" id="IPR036397">
    <property type="entry name" value="RNaseH_sf"/>
</dbReference>
<dbReference type="AlphaFoldDB" id="A0A8X7B8Z8"/>
<dbReference type="EMBL" id="BMAU01021364">
    <property type="protein sequence ID" value="GFY23568.1"/>
    <property type="molecule type" value="Genomic_DNA"/>
</dbReference>
<keyword evidence="2" id="KW-1185">Reference proteome</keyword>
<gene>
    <name evidence="1" type="primary">X975_22323</name>
    <name evidence="1" type="ORF">TNCV_1038671</name>
</gene>
<proteinExistence type="predicted"/>
<sequence>MHVMLELYKGMMSQSGSEVFFRAVWNLVNVQTSLNAIRSPDLNPIENCWDVSEQGVKGPAPTNLTELWAALATIWQVILVECFHKLVEFMLRRGTALIKARGGPSRYYVGIPHTVQIKETYCAYAKMRRSDHSFTHPKSESFPDGFNECKISPTRGLYGNQPNFFNSTVTNNRVATVSDRGWLVTSSSPVPLKTRRVEMRCTLNLSRLRHPPVGVVVRICMLPECHLQSEHALVDRASCWFDRIAHPDGLPEWPAVL</sequence>